<reference evidence="1" key="1">
    <citation type="journal article" date="2021" name="Proc. Natl. Acad. Sci. U.S.A.">
        <title>A Catalog of Tens of Thousands of Viruses from Human Metagenomes Reveals Hidden Associations with Chronic Diseases.</title>
        <authorList>
            <person name="Tisza M.J."/>
            <person name="Buck C.B."/>
        </authorList>
    </citation>
    <scope>NUCLEOTIDE SEQUENCE</scope>
    <source>
        <strain evidence="1">CtfrT39</strain>
    </source>
</reference>
<accession>A0A8S5UQC3</accession>
<sequence>MTCWVPRTITLLYLLVRNSLHLWLTFHHNHL</sequence>
<evidence type="ECO:0000313" key="1">
    <source>
        <dbReference type="EMBL" id="DAF96697.1"/>
    </source>
</evidence>
<name>A0A8S5UQC3_9CAUD</name>
<organism evidence="1">
    <name type="scientific">Siphoviridae sp. ctfrT39</name>
    <dbReference type="NCBI Taxonomy" id="2825598"/>
    <lineage>
        <taxon>Viruses</taxon>
        <taxon>Duplodnaviria</taxon>
        <taxon>Heunggongvirae</taxon>
        <taxon>Uroviricota</taxon>
        <taxon>Caudoviricetes</taxon>
    </lineage>
</organism>
<proteinExistence type="predicted"/>
<dbReference type="EMBL" id="BK016120">
    <property type="protein sequence ID" value="DAF96697.1"/>
    <property type="molecule type" value="Genomic_DNA"/>
</dbReference>
<protein>
    <submittedName>
        <fullName evidence="1">Uncharacterized protein</fullName>
    </submittedName>
</protein>